<evidence type="ECO:0000313" key="9">
    <source>
        <dbReference type="Proteomes" id="UP000067476"/>
    </source>
</evidence>
<dbReference type="Gene3D" id="3.10.28.10">
    <property type="entry name" value="Homing endonucleases"/>
    <property type="match status" value="1"/>
</dbReference>
<organism evidence="8 9">
    <name type="scientific">Spiroplasma litorale</name>
    <dbReference type="NCBI Taxonomy" id="216942"/>
    <lineage>
        <taxon>Bacteria</taxon>
        <taxon>Bacillati</taxon>
        <taxon>Mycoplasmatota</taxon>
        <taxon>Mollicutes</taxon>
        <taxon>Entomoplasmatales</taxon>
        <taxon>Spiroplasmataceae</taxon>
        <taxon>Spiroplasma</taxon>
    </lineage>
</organism>
<evidence type="ECO:0000256" key="1">
    <source>
        <dbReference type="ARBA" id="ARBA00022618"/>
    </source>
</evidence>
<sequence length="319" mass="36988">MSFALDVKNEILNHDFSLKQMKMLLTGFLKFNGEIIYNDNEVLYQISCNNNALVRGIYKILKQFYKEDFQTTIIDLPIKVKNKKLFRILLTKNVKDFLEDLKIYDFKNNKKIIEIEDVSGKNSFEKHQDLIRAYVSGVFIAVGSVNSPETPNYHLELQFKFENEAIYFLNLMHSFDFDFKIVTRRNNFVVYLKKSMLVSDFLKFIDAAESVMAFENTRIGRDLKNNVIRYINTQIHNQKNITKTGNRQIEEINLIINKGMLSKLSLKAQVLAKARLKNPETSFSELVQVLEGEGIKITKSGVSNLFKIISKLAKQIKEG</sequence>
<keyword evidence="1 4" id="KW-0132">Cell division</keyword>
<dbReference type="GO" id="GO:0051301">
    <property type="term" value="P:cell division"/>
    <property type="evidence" value="ECO:0007669"/>
    <property type="project" value="UniProtKB-UniRule"/>
</dbReference>
<feature type="domain" description="Sporulation regulator WhiA C-terminal" evidence="5">
    <location>
        <begin position="228"/>
        <end position="313"/>
    </location>
</feature>
<dbReference type="Proteomes" id="UP000067476">
    <property type="component" value="Chromosome"/>
</dbReference>
<dbReference type="RefSeq" id="WP_075057832.1">
    <property type="nucleotide sequence ID" value="NZ_CP012357.1"/>
</dbReference>
<dbReference type="Pfam" id="PF02650">
    <property type="entry name" value="HTH_WhiA"/>
    <property type="match status" value="1"/>
</dbReference>
<name>A0A0K1W0L3_9MOLU</name>
<protein>
    <recommendedName>
        <fullName evidence="4">Probable cell division protein WhiA</fullName>
    </recommendedName>
</protein>
<dbReference type="Pfam" id="PF14527">
    <property type="entry name" value="LAGLIDADG_WhiA"/>
    <property type="match status" value="1"/>
</dbReference>
<dbReference type="PATRIC" id="fig|216942.3.peg.63"/>
<dbReference type="STRING" id="216942.SLITO_v1c00630"/>
<keyword evidence="9" id="KW-1185">Reference proteome</keyword>
<evidence type="ECO:0000259" key="7">
    <source>
        <dbReference type="Pfam" id="PF14527"/>
    </source>
</evidence>
<evidence type="ECO:0000256" key="4">
    <source>
        <dbReference type="HAMAP-Rule" id="MF_01420"/>
    </source>
</evidence>
<dbReference type="KEGG" id="sll:SLITO_v1c00630"/>
<dbReference type="OrthoDB" id="401278at2"/>
<comment type="similarity">
    <text evidence="4">Belongs to the WhiA family.</text>
</comment>
<feature type="domain" description="WhiA LAGLIDADG-like" evidence="7">
    <location>
        <begin position="132"/>
        <end position="224"/>
    </location>
</feature>
<accession>A0A0K1W0L3</accession>
<keyword evidence="2 4" id="KW-0238">DNA-binding</keyword>
<dbReference type="HAMAP" id="MF_01420">
    <property type="entry name" value="HTH_type_WhiA"/>
    <property type="match status" value="1"/>
</dbReference>
<evidence type="ECO:0000256" key="3">
    <source>
        <dbReference type="ARBA" id="ARBA00023306"/>
    </source>
</evidence>
<dbReference type="PANTHER" id="PTHR37307:SF1">
    <property type="entry name" value="CELL DIVISION PROTEIN WHIA-RELATED"/>
    <property type="match status" value="1"/>
</dbReference>
<dbReference type="GO" id="GO:0043937">
    <property type="term" value="P:regulation of sporulation"/>
    <property type="evidence" value="ECO:0007669"/>
    <property type="project" value="InterPro"/>
</dbReference>
<reference evidence="8 9" key="1">
    <citation type="journal article" date="2015" name="Genome Announc.">
        <title>Complete Genome Sequence of Spiroplasma litorale TN-1T (DSM 21781), a Bacterium Isolated from a Green-Eyed Horsefly (Tabanus nigrovittatus).</title>
        <authorList>
            <person name="Lo W.S."/>
            <person name="Lai Y.C."/>
            <person name="Lien Y.W."/>
            <person name="Wang T.H."/>
            <person name="Kuo C.H."/>
        </authorList>
    </citation>
    <scope>NUCLEOTIDE SEQUENCE [LARGE SCALE GENOMIC DNA]</scope>
    <source>
        <strain evidence="8 9">TN-1</strain>
    </source>
</reference>
<dbReference type="GO" id="GO:0003677">
    <property type="term" value="F:DNA binding"/>
    <property type="evidence" value="ECO:0007669"/>
    <property type="project" value="UniProtKB-UniRule"/>
</dbReference>
<keyword evidence="3 4" id="KW-0131">Cell cycle</keyword>
<evidence type="ECO:0000259" key="6">
    <source>
        <dbReference type="Pfam" id="PF10298"/>
    </source>
</evidence>
<dbReference type="PANTHER" id="PTHR37307">
    <property type="entry name" value="CELL DIVISION PROTEIN WHIA-RELATED"/>
    <property type="match status" value="1"/>
</dbReference>
<dbReference type="InterPro" id="IPR023054">
    <property type="entry name" value="Sporulation_regulator_WhiA_C"/>
</dbReference>
<dbReference type="InterPro" id="IPR018478">
    <property type="entry name" value="Sporu_reg_WhiA_N_dom"/>
</dbReference>
<dbReference type="InterPro" id="IPR039518">
    <property type="entry name" value="WhiA_LAGLIDADG_dom"/>
</dbReference>
<feature type="domain" description="Sporulation transcription regulator WhiA N-terminal" evidence="6">
    <location>
        <begin position="20"/>
        <end position="104"/>
    </location>
</feature>
<evidence type="ECO:0000259" key="5">
    <source>
        <dbReference type="Pfam" id="PF02650"/>
    </source>
</evidence>
<dbReference type="SUPFAM" id="SSF55608">
    <property type="entry name" value="Homing endonucleases"/>
    <property type="match status" value="1"/>
</dbReference>
<gene>
    <name evidence="4" type="primary">whiA</name>
    <name evidence="8" type="ORF">SLITO_v1c00630</name>
</gene>
<dbReference type="NCBIfam" id="TIGR00647">
    <property type="entry name" value="DNA_bind_WhiA"/>
    <property type="match status" value="1"/>
</dbReference>
<comment type="function">
    <text evidence="4">Involved in cell division and chromosome segregation.</text>
</comment>
<dbReference type="AlphaFoldDB" id="A0A0K1W0L3"/>
<dbReference type="InterPro" id="IPR003802">
    <property type="entry name" value="Sporulation_regulator_WhiA"/>
</dbReference>
<proteinExistence type="inferred from homology"/>
<dbReference type="EMBL" id="CP012357">
    <property type="protein sequence ID" value="AKX33731.1"/>
    <property type="molecule type" value="Genomic_DNA"/>
</dbReference>
<evidence type="ECO:0000256" key="2">
    <source>
        <dbReference type="ARBA" id="ARBA00023125"/>
    </source>
</evidence>
<dbReference type="InterPro" id="IPR027434">
    <property type="entry name" value="Homing_endonucl"/>
</dbReference>
<dbReference type="Pfam" id="PF10298">
    <property type="entry name" value="WhiA_N"/>
    <property type="match status" value="1"/>
</dbReference>
<evidence type="ECO:0000313" key="8">
    <source>
        <dbReference type="EMBL" id="AKX33731.1"/>
    </source>
</evidence>